<evidence type="ECO:0000256" key="5">
    <source>
        <dbReference type="ARBA" id="ARBA00023157"/>
    </source>
</evidence>
<dbReference type="OrthoDB" id="9972865at2759"/>
<evidence type="ECO:0000256" key="2">
    <source>
        <dbReference type="ARBA" id="ARBA00022525"/>
    </source>
</evidence>
<keyword evidence="6" id="KW-0325">Glycoprotein</keyword>
<dbReference type="InterPro" id="IPR036058">
    <property type="entry name" value="Kazal_dom_sf"/>
</dbReference>
<protein>
    <recommendedName>
        <fullName evidence="7">SPARC/Testican calcium-binding domain-containing protein</fullName>
    </recommendedName>
</protein>
<dbReference type="SUPFAM" id="SSF100895">
    <property type="entry name" value="Kazal-type serine protease inhibitors"/>
    <property type="match status" value="1"/>
</dbReference>
<reference evidence="8" key="1">
    <citation type="submission" date="2020-11" db="EMBL/GenBank/DDBJ databases">
        <authorList>
            <person name="Tran Van P."/>
        </authorList>
    </citation>
    <scope>NUCLEOTIDE SEQUENCE</scope>
</reference>
<dbReference type="PROSITE" id="PS00018">
    <property type="entry name" value="EF_HAND_1"/>
    <property type="match status" value="1"/>
</dbReference>
<feature type="domain" description="SPARC/Testican calcium-binding" evidence="7">
    <location>
        <begin position="69"/>
        <end position="181"/>
    </location>
</feature>
<dbReference type="GO" id="GO:0050840">
    <property type="term" value="F:extracellular matrix binding"/>
    <property type="evidence" value="ECO:0007669"/>
    <property type="project" value="TreeGrafter"/>
</dbReference>
<gene>
    <name evidence="8" type="ORF">NMOB1V02_LOCUS12783</name>
</gene>
<dbReference type="InterPro" id="IPR019577">
    <property type="entry name" value="SPARC/Testican_Ca-bd-dom"/>
</dbReference>
<evidence type="ECO:0000313" key="8">
    <source>
        <dbReference type="EMBL" id="CAD7285181.1"/>
    </source>
</evidence>
<keyword evidence="3" id="KW-0732">Signal</keyword>
<evidence type="ECO:0000256" key="6">
    <source>
        <dbReference type="ARBA" id="ARBA00023180"/>
    </source>
</evidence>
<dbReference type="EMBL" id="OA894315">
    <property type="protein sequence ID" value="CAD7285181.1"/>
    <property type="molecule type" value="Genomic_DNA"/>
</dbReference>
<proteinExistence type="predicted"/>
<dbReference type="Pfam" id="PF10591">
    <property type="entry name" value="SPARC_Ca_bdg"/>
    <property type="match status" value="1"/>
</dbReference>
<comment type="subcellular location">
    <subcellularLocation>
        <location evidence="1">Secreted</location>
    </subcellularLocation>
</comment>
<accession>A0A7R9GKZ4</accession>
<organism evidence="8">
    <name type="scientific">Notodromas monacha</name>
    <dbReference type="NCBI Taxonomy" id="399045"/>
    <lineage>
        <taxon>Eukaryota</taxon>
        <taxon>Metazoa</taxon>
        <taxon>Ecdysozoa</taxon>
        <taxon>Arthropoda</taxon>
        <taxon>Crustacea</taxon>
        <taxon>Oligostraca</taxon>
        <taxon>Ostracoda</taxon>
        <taxon>Podocopa</taxon>
        <taxon>Podocopida</taxon>
        <taxon>Cypridocopina</taxon>
        <taxon>Cypridoidea</taxon>
        <taxon>Cyprididae</taxon>
        <taxon>Notodromas</taxon>
    </lineage>
</organism>
<dbReference type="PANTHER" id="PTHR13866:SF14">
    <property type="entry name" value="BM-40"/>
    <property type="match status" value="1"/>
</dbReference>
<dbReference type="Gene3D" id="3.30.60.30">
    <property type="match status" value="1"/>
</dbReference>
<dbReference type="GO" id="GO:0005509">
    <property type="term" value="F:calcium ion binding"/>
    <property type="evidence" value="ECO:0007669"/>
    <property type="project" value="InterPro"/>
</dbReference>
<dbReference type="SUPFAM" id="SSF47473">
    <property type="entry name" value="EF-hand"/>
    <property type="match status" value="1"/>
</dbReference>
<name>A0A7R9GKZ4_9CRUS</name>
<dbReference type="GO" id="GO:0005615">
    <property type="term" value="C:extracellular space"/>
    <property type="evidence" value="ECO:0007669"/>
    <property type="project" value="TreeGrafter"/>
</dbReference>
<evidence type="ECO:0000313" key="9">
    <source>
        <dbReference type="Proteomes" id="UP000678499"/>
    </source>
</evidence>
<sequence length="197" mass="23265">MKAECQCIKDCPIESDPRRKVCSNHNETWDSDCVLYQMRCLCTDGDRRCHDDKYKHVHVEYYGTCKEIPKCSEDDMSDFRERMRQWLFNVMKELRGRQKLNEPYLEMEEKAEQDASLRWSYAAIWKWCDLDSHPNDRRVSRHELFPLRAPLMAMEHCIAPFFDSCDSDNNHSIDLKEWGSCLGVSTEEIDGHCANLA</sequence>
<evidence type="ECO:0000259" key="7">
    <source>
        <dbReference type="Pfam" id="PF10591"/>
    </source>
</evidence>
<keyword evidence="4" id="KW-0106">Calcium</keyword>
<dbReference type="InterPro" id="IPR011992">
    <property type="entry name" value="EF-hand-dom_pair"/>
</dbReference>
<dbReference type="InterPro" id="IPR018247">
    <property type="entry name" value="EF_Hand_1_Ca_BS"/>
</dbReference>
<dbReference type="Proteomes" id="UP000678499">
    <property type="component" value="Unassembled WGS sequence"/>
</dbReference>
<dbReference type="EMBL" id="CAJPEX010012278">
    <property type="protein sequence ID" value="CAG0925333.1"/>
    <property type="molecule type" value="Genomic_DNA"/>
</dbReference>
<keyword evidence="2" id="KW-0964">Secreted</keyword>
<dbReference type="CDD" id="cd16231">
    <property type="entry name" value="EFh_SPARC_like"/>
    <property type="match status" value="1"/>
</dbReference>
<keyword evidence="9" id="KW-1185">Reference proteome</keyword>
<dbReference type="PANTHER" id="PTHR13866">
    <property type="entry name" value="SPARC OSTEONECTIN"/>
    <property type="match status" value="1"/>
</dbReference>
<evidence type="ECO:0000256" key="4">
    <source>
        <dbReference type="ARBA" id="ARBA00022837"/>
    </source>
</evidence>
<dbReference type="AlphaFoldDB" id="A0A7R9GKZ4"/>
<evidence type="ECO:0000256" key="1">
    <source>
        <dbReference type="ARBA" id="ARBA00004613"/>
    </source>
</evidence>
<dbReference type="Gene3D" id="1.10.238.10">
    <property type="entry name" value="EF-hand"/>
    <property type="match status" value="1"/>
</dbReference>
<evidence type="ECO:0000256" key="3">
    <source>
        <dbReference type="ARBA" id="ARBA00022729"/>
    </source>
</evidence>
<dbReference type="GO" id="GO:0005518">
    <property type="term" value="F:collagen binding"/>
    <property type="evidence" value="ECO:0007669"/>
    <property type="project" value="TreeGrafter"/>
</dbReference>
<keyword evidence="5" id="KW-1015">Disulfide bond</keyword>